<dbReference type="EMBL" id="JBHSON010000121">
    <property type="protein sequence ID" value="MFC5753744.1"/>
    <property type="molecule type" value="Genomic_DNA"/>
</dbReference>
<evidence type="ECO:0000313" key="3">
    <source>
        <dbReference type="Proteomes" id="UP001596074"/>
    </source>
</evidence>
<accession>A0ABW1AGT0</accession>
<dbReference type="RefSeq" id="WP_378291092.1">
    <property type="nucleotide sequence ID" value="NZ_JBHSON010000121.1"/>
</dbReference>
<sequence length="179" mass="20162">MKVALVVLLFAVFVGLFYFLDHDEQELAAGSVAAGDRPSPADGQGFAYRMSAGQTVGSTYTLPNLKRRWTERIGVRPYYYLYGAVEFRADRRCASNARFEWRLGRERDRLPLTHRVRFNGLRVAPGSLRLSVRLDAPAPCSGTLWFHKPTVANIQPYRDSETRSSPSVETVRRWGGPPA</sequence>
<keyword evidence="3" id="KW-1185">Reference proteome</keyword>
<name>A0ABW1AGT0_9ACTN</name>
<reference evidence="3" key="1">
    <citation type="journal article" date="2019" name="Int. J. Syst. Evol. Microbiol.">
        <title>The Global Catalogue of Microorganisms (GCM) 10K type strain sequencing project: providing services to taxonomists for standard genome sequencing and annotation.</title>
        <authorList>
            <consortium name="The Broad Institute Genomics Platform"/>
            <consortium name="The Broad Institute Genome Sequencing Center for Infectious Disease"/>
            <person name="Wu L."/>
            <person name="Ma J."/>
        </authorList>
    </citation>
    <scope>NUCLEOTIDE SEQUENCE [LARGE SCALE GENOMIC DNA]</scope>
    <source>
        <strain evidence="3">KCTC 42087</strain>
    </source>
</reference>
<evidence type="ECO:0000256" key="1">
    <source>
        <dbReference type="SAM" id="MobiDB-lite"/>
    </source>
</evidence>
<evidence type="ECO:0000313" key="2">
    <source>
        <dbReference type="EMBL" id="MFC5753744.1"/>
    </source>
</evidence>
<organism evidence="2 3">
    <name type="scientific">Actinomadura rugatobispora</name>
    <dbReference type="NCBI Taxonomy" id="1994"/>
    <lineage>
        <taxon>Bacteria</taxon>
        <taxon>Bacillati</taxon>
        <taxon>Actinomycetota</taxon>
        <taxon>Actinomycetes</taxon>
        <taxon>Streptosporangiales</taxon>
        <taxon>Thermomonosporaceae</taxon>
        <taxon>Actinomadura</taxon>
    </lineage>
</organism>
<protein>
    <submittedName>
        <fullName evidence="2">Uncharacterized protein</fullName>
    </submittedName>
</protein>
<dbReference type="Proteomes" id="UP001596074">
    <property type="component" value="Unassembled WGS sequence"/>
</dbReference>
<comment type="caution">
    <text evidence="2">The sequence shown here is derived from an EMBL/GenBank/DDBJ whole genome shotgun (WGS) entry which is preliminary data.</text>
</comment>
<feature type="region of interest" description="Disordered" evidence="1">
    <location>
        <begin position="158"/>
        <end position="179"/>
    </location>
</feature>
<proteinExistence type="predicted"/>
<gene>
    <name evidence="2" type="ORF">ACFPZN_49690</name>
</gene>